<dbReference type="SUPFAM" id="SSF144091">
    <property type="entry name" value="Rhomboid-like"/>
    <property type="match status" value="1"/>
</dbReference>
<comment type="similarity">
    <text evidence="2">Belongs to the peptidase S54 family.</text>
</comment>
<dbReference type="GO" id="GO:0004252">
    <property type="term" value="F:serine-type endopeptidase activity"/>
    <property type="evidence" value="ECO:0007669"/>
    <property type="project" value="InterPro"/>
</dbReference>
<evidence type="ECO:0000256" key="2">
    <source>
        <dbReference type="ARBA" id="ARBA00009045"/>
    </source>
</evidence>
<proteinExistence type="inferred from homology"/>
<evidence type="ECO:0000313" key="9">
    <source>
        <dbReference type="EMBL" id="RCW32053.1"/>
    </source>
</evidence>
<dbReference type="AlphaFoldDB" id="A0A368UTM7"/>
<feature type="domain" description="Peptidase S54 rhomboid" evidence="8">
    <location>
        <begin position="195"/>
        <end position="333"/>
    </location>
</feature>
<evidence type="ECO:0000256" key="1">
    <source>
        <dbReference type="ARBA" id="ARBA00004141"/>
    </source>
</evidence>
<keyword evidence="6 7" id="KW-0472">Membrane</keyword>
<name>A0A368UTM7_9BACT</name>
<feature type="transmembrane region" description="Helical" evidence="7">
    <location>
        <begin position="259"/>
        <end position="278"/>
    </location>
</feature>
<feature type="transmembrane region" description="Helical" evidence="7">
    <location>
        <begin position="346"/>
        <end position="364"/>
    </location>
</feature>
<dbReference type="RefSeq" id="WP_114437367.1">
    <property type="nucleotide sequence ID" value="NZ_QPIZ01000016.1"/>
</dbReference>
<reference evidence="9 10" key="1">
    <citation type="submission" date="2018-07" db="EMBL/GenBank/DDBJ databases">
        <title>Freshwater and sediment microbial communities from various areas in North America, analyzing microbe dynamics in response to fracking.</title>
        <authorList>
            <person name="Lamendella R."/>
        </authorList>
    </citation>
    <scope>NUCLEOTIDE SEQUENCE [LARGE SCALE GENOMIC DNA]</scope>
    <source>
        <strain evidence="9 10">160A</strain>
    </source>
</reference>
<evidence type="ECO:0000259" key="8">
    <source>
        <dbReference type="Pfam" id="PF01694"/>
    </source>
</evidence>
<evidence type="ECO:0000256" key="3">
    <source>
        <dbReference type="ARBA" id="ARBA00022692"/>
    </source>
</evidence>
<comment type="subcellular location">
    <subcellularLocation>
        <location evidence="1">Membrane</location>
        <topology evidence="1">Multi-pass membrane protein</topology>
    </subcellularLocation>
</comment>
<dbReference type="EMBL" id="QPIZ01000016">
    <property type="protein sequence ID" value="RCW32053.1"/>
    <property type="molecule type" value="Genomic_DNA"/>
</dbReference>
<evidence type="ECO:0000256" key="5">
    <source>
        <dbReference type="ARBA" id="ARBA00022989"/>
    </source>
</evidence>
<sequence length="488" mass="54755">MAFGFSPKYIHEFKLDDISKEHLLVLAWEASLQLGWDVSFLSDSGFIAYTKVSMTSWSEQITIEITGDTATIKSECTGAQLFDWGKNKRNAKKLLVKIDEVKNILSDEEVLSKFENIRQVFSSDESQSPLSVKGKLTGFSSVFKPVDGYFITPILMILNILIFGLMVLAGVHFMMPEGQDLMNWGANFRPLTLEGQPWRLFTSIFLHIGVIHLLMNLYALLYIGVLLEPYLGKIRFLAAYFISGIAASVASLWWNELTISAGASGAIFGLYGVFLALLSTNLLDRSARKSLMISIAVFVGYNLLNGLKPDSGIDNAAHFGGLLSGFVIGYAYVPGLKVFNNRSIKFSTIGILAFTLLISSYAIYRSLPNDIAEYDQKMNEFVTIEERALAVFRLPENAPDDQILYELKGGGTFFWNKGLKLMESCDNLELPASIVQHNDKMKEYCRLRIRSYELIAKAIEEDTEIYENEIFGINQEIELLIEELTAQQ</sequence>
<dbReference type="GO" id="GO:0006508">
    <property type="term" value="P:proteolysis"/>
    <property type="evidence" value="ECO:0007669"/>
    <property type="project" value="UniProtKB-KW"/>
</dbReference>
<dbReference type="Proteomes" id="UP000252733">
    <property type="component" value="Unassembled WGS sequence"/>
</dbReference>
<feature type="transmembrane region" description="Helical" evidence="7">
    <location>
        <begin position="319"/>
        <end position="339"/>
    </location>
</feature>
<dbReference type="InterPro" id="IPR050925">
    <property type="entry name" value="Rhomboid_protease_S54"/>
</dbReference>
<evidence type="ECO:0000256" key="4">
    <source>
        <dbReference type="ARBA" id="ARBA00022801"/>
    </source>
</evidence>
<dbReference type="Gene3D" id="1.20.1540.10">
    <property type="entry name" value="Rhomboid-like"/>
    <property type="match status" value="1"/>
</dbReference>
<dbReference type="Pfam" id="PF01694">
    <property type="entry name" value="Rhomboid"/>
    <property type="match status" value="1"/>
</dbReference>
<evidence type="ECO:0000313" key="10">
    <source>
        <dbReference type="Proteomes" id="UP000252733"/>
    </source>
</evidence>
<gene>
    <name evidence="9" type="ORF">DFO77_116120</name>
</gene>
<dbReference type="PANTHER" id="PTHR43731:SF14">
    <property type="entry name" value="PRESENILIN-ASSOCIATED RHOMBOID-LIKE PROTEIN, MITOCHONDRIAL"/>
    <property type="match status" value="1"/>
</dbReference>
<dbReference type="InterPro" id="IPR035952">
    <property type="entry name" value="Rhomboid-like_sf"/>
</dbReference>
<dbReference type="InterPro" id="IPR022764">
    <property type="entry name" value="Peptidase_S54_rhomboid_dom"/>
</dbReference>
<feature type="transmembrane region" description="Helical" evidence="7">
    <location>
        <begin position="204"/>
        <end position="227"/>
    </location>
</feature>
<keyword evidence="5 7" id="KW-1133">Transmembrane helix</keyword>
<organism evidence="9 10">
    <name type="scientific">Marinilabilia salmonicolor</name>
    <dbReference type="NCBI Taxonomy" id="989"/>
    <lineage>
        <taxon>Bacteria</taxon>
        <taxon>Pseudomonadati</taxon>
        <taxon>Bacteroidota</taxon>
        <taxon>Bacteroidia</taxon>
        <taxon>Marinilabiliales</taxon>
        <taxon>Marinilabiliaceae</taxon>
        <taxon>Marinilabilia</taxon>
    </lineage>
</organism>
<comment type="caution">
    <text evidence="9">The sequence shown here is derived from an EMBL/GenBank/DDBJ whole genome shotgun (WGS) entry which is preliminary data.</text>
</comment>
<keyword evidence="3 7" id="KW-0812">Transmembrane</keyword>
<dbReference type="PANTHER" id="PTHR43731">
    <property type="entry name" value="RHOMBOID PROTEASE"/>
    <property type="match status" value="1"/>
</dbReference>
<feature type="transmembrane region" description="Helical" evidence="7">
    <location>
        <begin position="149"/>
        <end position="175"/>
    </location>
</feature>
<keyword evidence="9" id="KW-0645">Protease</keyword>
<dbReference type="GO" id="GO:0016020">
    <property type="term" value="C:membrane"/>
    <property type="evidence" value="ECO:0007669"/>
    <property type="project" value="UniProtKB-SubCell"/>
</dbReference>
<feature type="transmembrane region" description="Helical" evidence="7">
    <location>
        <begin position="234"/>
        <end position="253"/>
    </location>
</feature>
<accession>A0A368UTM7</accession>
<feature type="transmembrane region" description="Helical" evidence="7">
    <location>
        <begin position="290"/>
        <end position="307"/>
    </location>
</feature>
<protein>
    <submittedName>
        <fullName evidence="9">Rhomboid protease GluP</fullName>
    </submittedName>
</protein>
<evidence type="ECO:0000256" key="7">
    <source>
        <dbReference type="SAM" id="Phobius"/>
    </source>
</evidence>
<keyword evidence="10" id="KW-1185">Reference proteome</keyword>
<keyword evidence="4" id="KW-0378">Hydrolase</keyword>
<evidence type="ECO:0000256" key="6">
    <source>
        <dbReference type="ARBA" id="ARBA00023136"/>
    </source>
</evidence>